<dbReference type="InterPro" id="IPR015269">
    <property type="entry name" value="UPF0029_Impact_C"/>
</dbReference>
<comment type="similarity">
    <text evidence="1">Belongs to the IMPACT family.</text>
</comment>
<evidence type="ECO:0000256" key="1">
    <source>
        <dbReference type="ARBA" id="ARBA00007665"/>
    </source>
</evidence>
<dbReference type="InterPro" id="IPR023582">
    <property type="entry name" value="Impact"/>
</dbReference>
<dbReference type="InterPro" id="IPR035647">
    <property type="entry name" value="EFG_III/V"/>
</dbReference>
<dbReference type="EMBL" id="LUUL01000072">
    <property type="protein sequence ID" value="OAI26344.1"/>
    <property type="molecule type" value="Genomic_DNA"/>
</dbReference>
<sequence>MKIVAAACQIEETVKKSRFIGVINPCRSEAEALAILTDLHLRYPDASHIVYAYRVQSADGLVCRFYDAGEPSGTAGKPIFQHLEGKQLINLVVAVVRYFGGIKLGAGGLTRAYGNVAKAVIEAADIVDYVEFAEVDLTLDYSRLQPLEYQLKKLDGSILAQEFSDNVRLTVKLPKHNLPSLNAFLA</sequence>
<dbReference type="AlphaFoldDB" id="A0AA91I5G4"/>
<dbReference type="PANTHER" id="PTHR16301:SF20">
    <property type="entry name" value="IMPACT FAMILY MEMBER YIGZ"/>
    <property type="match status" value="1"/>
</dbReference>
<proteinExistence type="inferred from homology"/>
<evidence type="ECO:0000259" key="2">
    <source>
        <dbReference type="Pfam" id="PF01205"/>
    </source>
</evidence>
<dbReference type="GO" id="GO:0006446">
    <property type="term" value="P:regulation of translational initiation"/>
    <property type="evidence" value="ECO:0007669"/>
    <property type="project" value="TreeGrafter"/>
</dbReference>
<gene>
    <name evidence="4" type="ORF">A1356_11520</name>
</gene>
<dbReference type="InterPro" id="IPR001498">
    <property type="entry name" value="Impact_N"/>
</dbReference>
<protein>
    <recommendedName>
        <fullName evidence="6">YigZ family protein</fullName>
    </recommendedName>
</protein>
<dbReference type="SUPFAM" id="SSF54211">
    <property type="entry name" value="Ribosomal protein S5 domain 2-like"/>
    <property type="match status" value="1"/>
</dbReference>
<dbReference type="RefSeq" id="WP_064027084.1">
    <property type="nucleotide sequence ID" value="NZ_LUUL01000072.1"/>
</dbReference>
<dbReference type="InterPro" id="IPR020568">
    <property type="entry name" value="Ribosomal_Su5_D2-typ_SF"/>
</dbReference>
<feature type="domain" description="UPF0029" evidence="3">
    <location>
        <begin position="137"/>
        <end position="186"/>
    </location>
</feature>
<name>A0AA91I5G4_9GAMM</name>
<keyword evidence="5" id="KW-1185">Reference proteome</keyword>
<accession>A0AA91I5G4</accession>
<dbReference type="SUPFAM" id="SSF54980">
    <property type="entry name" value="EF-G C-terminal domain-like"/>
    <property type="match status" value="1"/>
</dbReference>
<dbReference type="Pfam" id="PF01205">
    <property type="entry name" value="Impact_N"/>
    <property type="match status" value="1"/>
</dbReference>
<dbReference type="GO" id="GO:0005737">
    <property type="term" value="C:cytoplasm"/>
    <property type="evidence" value="ECO:0007669"/>
    <property type="project" value="TreeGrafter"/>
</dbReference>
<evidence type="ECO:0000313" key="5">
    <source>
        <dbReference type="Proteomes" id="UP000077734"/>
    </source>
</evidence>
<dbReference type="Proteomes" id="UP000077734">
    <property type="component" value="Unassembled WGS sequence"/>
</dbReference>
<dbReference type="InterPro" id="IPR036956">
    <property type="entry name" value="Impact_N_sf"/>
</dbReference>
<dbReference type="GO" id="GO:0017111">
    <property type="term" value="F:ribonucleoside triphosphate phosphatase activity"/>
    <property type="evidence" value="ECO:0007669"/>
    <property type="project" value="UniProtKB-ARBA"/>
</dbReference>
<evidence type="ECO:0000259" key="3">
    <source>
        <dbReference type="Pfam" id="PF09186"/>
    </source>
</evidence>
<organism evidence="4 5">
    <name type="scientific">Methylomonas koyamae</name>
    <dbReference type="NCBI Taxonomy" id="702114"/>
    <lineage>
        <taxon>Bacteria</taxon>
        <taxon>Pseudomonadati</taxon>
        <taxon>Pseudomonadota</taxon>
        <taxon>Gammaproteobacteria</taxon>
        <taxon>Methylococcales</taxon>
        <taxon>Methylococcaceae</taxon>
        <taxon>Methylomonas</taxon>
    </lineage>
</organism>
<dbReference type="Gene3D" id="3.30.230.30">
    <property type="entry name" value="Impact, N-terminal domain"/>
    <property type="match status" value="1"/>
</dbReference>
<dbReference type="GO" id="GO:0032561">
    <property type="term" value="F:guanyl ribonucleotide binding"/>
    <property type="evidence" value="ECO:0007669"/>
    <property type="project" value="UniProtKB-ARBA"/>
</dbReference>
<dbReference type="Pfam" id="PF09186">
    <property type="entry name" value="DUF1949"/>
    <property type="match status" value="1"/>
</dbReference>
<comment type="caution">
    <text evidence="4">The sequence shown here is derived from an EMBL/GenBank/DDBJ whole genome shotgun (WGS) entry which is preliminary data.</text>
</comment>
<evidence type="ECO:0008006" key="6">
    <source>
        <dbReference type="Google" id="ProtNLM"/>
    </source>
</evidence>
<dbReference type="PANTHER" id="PTHR16301">
    <property type="entry name" value="IMPACT-RELATED"/>
    <property type="match status" value="1"/>
</dbReference>
<feature type="domain" description="Impact N-terminal" evidence="2">
    <location>
        <begin position="15"/>
        <end position="121"/>
    </location>
</feature>
<reference evidence="4 5" key="1">
    <citation type="submission" date="2016-03" db="EMBL/GenBank/DDBJ databases">
        <authorList>
            <person name="Heylen K."/>
            <person name="De Vos P."/>
            <person name="Vekeman B."/>
        </authorList>
    </citation>
    <scope>NUCLEOTIDE SEQUENCE [LARGE SCALE GENOMIC DNA]</scope>
    <source>
        <strain evidence="4 5">R-49807</strain>
    </source>
</reference>
<evidence type="ECO:0000313" key="4">
    <source>
        <dbReference type="EMBL" id="OAI26344.1"/>
    </source>
</evidence>
<dbReference type="Gene3D" id="3.30.70.240">
    <property type="match status" value="1"/>
</dbReference>
<dbReference type="GO" id="GO:0043168">
    <property type="term" value="F:anion binding"/>
    <property type="evidence" value="ECO:0007669"/>
    <property type="project" value="UniProtKB-ARBA"/>
</dbReference>